<dbReference type="GO" id="GO:1904047">
    <property type="term" value="F:S-adenosyl-L-methionine binding"/>
    <property type="evidence" value="ECO:0007669"/>
    <property type="project" value="TreeGrafter"/>
</dbReference>
<dbReference type="SUPFAM" id="SSF53335">
    <property type="entry name" value="S-adenosyl-L-methionine-dependent methyltransferases"/>
    <property type="match status" value="1"/>
</dbReference>
<keyword evidence="5 8" id="KW-0949">S-adenosyl-L-methionine</keyword>
<evidence type="ECO:0000256" key="2">
    <source>
        <dbReference type="ARBA" id="ARBA00011900"/>
    </source>
</evidence>
<dbReference type="InterPro" id="IPR023095">
    <property type="entry name" value="Ade_MeTrfase_dom_2"/>
</dbReference>
<dbReference type="InterPro" id="IPR012327">
    <property type="entry name" value="MeTrfase_D12"/>
</dbReference>
<evidence type="ECO:0000256" key="6">
    <source>
        <dbReference type="ARBA" id="ARBA00047942"/>
    </source>
</evidence>
<dbReference type="Pfam" id="PF02086">
    <property type="entry name" value="MethyltransfD12"/>
    <property type="match status" value="1"/>
</dbReference>
<dbReference type="GO" id="GO:0032259">
    <property type="term" value="P:methylation"/>
    <property type="evidence" value="ECO:0007669"/>
    <property type="project" value="UniProtKB-KW"/>
</dbReference>
<proteinExistence type="inferred from homology"/>
<dbReference type="InterPro" id="IPR029063">
    <property type="entry name" value="SAM-dependent_MTases_sf"/>
</dbReference>
<dbReference type="Gene3D" id="1.10.1020.10">
    <property type="entry name" value="Adenine-specific Methyltransferase, Domain 2"/>
    <property type="match status" value="1"/>
</dbReference>
<dbReference type="GO" id="GO:0009007">
    <property type="term" value="F:site-specific DNA-methyltransferase (adenine-specific) activity"/>
    <property type="evidence" value="ECO:0007669"/>
    <property type="project" value="UniProtKB-UniRule"/>
</dbReference>
<dbReference type="PROSITE" id="PS00092">
    <property type="entry name" value="N6_MTASE"/>
    <property type="match status" value="1"/>
</dbReference>
<dbReference type="EMBL" id="CP017758">
    <property type="protein sequence ID" value="AQV96651.1"/>
    <property type="molecule type" value="Genomic_DNA"/>
</dbReference>
<comment type="catalytic activity">
    <reaction evidence="6 8">
        <text>a 2'-deoxyadenosine in DNA + S-adenosyl-L-methionine = an N(6)-methyl-2'-deoxyadenosine in DNA + S-adenosyl-L-homocysteine + H(+)</text>
        <dbReference type="Rhea" id="RHEA:15197"/>
        <dbReference type="Rhea" id="RHEA-COMP:12418"/>
        <dbReference type="Rhea" id="RHEA-COMP:12419"/>
        <dbReference type="ChEBI" id="CHEBI:15378"/>
        <dbReference type="ChEBI" id="CHEBI:57856"/>
        <dbReference type="ChEBI" id="CHEBI:59789"/>
        <dbReference type="ChEBI" id="CHEBI:90615"/>
        <dbReference type="ChEBI" id="CHEBI:90616"/>
        <dbReference type="EC" id="2.1.1.72"/>
    </reaction>
</comment>
<sequence length="286" mass="32164">MKKHPSSKNSSFAPFLKWIGGKSNLMGRIEPLLREFGPRTRLVEPFVGGGSVFLRAVFNEYLLVDANPHLVELYQAIQTDAAAFIRKAKPLFAASANCEEIYYAIRSAFNKESDALTRAAYFLYMNKFGYRGIARYSGKGHFNTPFGHNKLPGFPEQEILAFADRSVSATFRHTDFTEAFRDLRPGDIVYCDPPYLDTERKPSFRDYVPGGFSIEQQRQLADLARAAAQQGIPIIVSNHLTPESRALYHGAVVHEVPVERNLNPKAGLRRTTEGLFVFEPRGNKEA</sequence>
<name>A0A1U9UWR0_CUPNE</name>
<evidence type="ECO:0000256" key="1">
    <source>
        <dbReference type="ARBA" id="ARBA00006594"/>
    </source>
</evidence>
<dbReference type="Proteomes" id="UP000189627">
    <property type="component" value="Chromosome 2"/>
</dbReference>
<gene>
    <name evidence="9" type="ORF">BJN34_22570</name>
</gene>
<comment type="similarity">
    <text evidence="1 8">Belongs to the N(4)/N(6)-methyltransferase family.</text>
</comment>
<organism evidence="9 10">
    <name type="scientific">Cupriavidus necator</name>
    <name type="common">Alcaligenes eutrophus</name>
    <name type="synonym">Ralstonia eutropha</name>
    <dbReference type="NCBI Taxonomy" id="106590"/>
    <lineage>
        <taxon>Bacteria</taxon>
        <taxon>Pseudomonadati</taxon>
        <taxon>Pseudomonadota</taxon>
        <taxon>Betaproteobacteria</taxon>
        <taxon>Burkholderiales</taxon>
        <taxon>Burkholderiaceae</taxon>
        <taxon>Cupriavidus</taxon>
    </lineage>
</organism>
<dbReference type="GO" id="GO:0043565">
    <property type="term" value="F:sequence-specific DNA binding"/>
    <property type="evidence" value="ECO:0007669"/>
    <property type="project" value="TreeGrafter"/>
</dbReference>
<evidence type="ECO:0000256" key="8">
    <source>
        <dbReference type="RuleBase" id="RU361257"/>
    </source>
</evidence>
<dbReference type="PRINTS" id="PR00505">
    <property type="entry name" value="D12N6MTFRASE"/>
</dbReference>
<feature type="binding site" evidence="7">
    <location>
        <position position="22"/>
    </location>
    <ligand>
        <name>S-adenosyl-L-methionine</name>
        <dbReference type="ChEBI" id="CHEBI:59789"/>
    </ligand>
</feature>
<evidence type="ECO:0000256" key="3">
    <source>
        <dbReference type="ARBA" id="ARBA00022603"/>
    </source>
</evidence>
<dbReference type="Gene3D" id="3.40.50.150">
    <property type="entry name" value="Vaccinia Virus protein VP39"/>
    <property type="match status" value="1"/>
</dbReference>
<dbReference type="InterPro" id="IPR012263">
    <property type="entry name" value="M_m6A_EcoRV"/>
</dbReference>
<dbReference type="GO" id="GO:0006298">
    <property type="term" value="P:mismatch repair"/>
    <property type="evidence" value="ECO:0007669"/>
    <property type="project" value="TreeGrafter"/>
</dbReference>
<evidence type="ECO:0000313" key="9">
    <source>
        <dbReference type="EMBL" id="AQV96651.1"/>
    </source>
</evidence>
<dbReference type="REBASE" id="191946">
    <property type="entry name" value="M.CneNH9ORF22570P"/>
</dbReference>
<dbReference type="OrthoDB" id="9805629at2"/>
<dbReference type="PANTHER" id="PTHR30481">
    <property type="entry name" value="DNA ADENINE METHYLASE"/>
    <property type="match status" value="1"/>
</dbReference>
<dbReference type="KEGG" id="cuh:BJN34_22570"/>
<feature type="binding site" evidence="7">
    <location>
        <position position="65"/>
    </location>
    <ligand>
        <name>S-adenosyl-L-methionine</name>
        <dbReference type="ChEBI" id="CHEBI:59789"/>
    </ligand>
</feature>
<dbReference type="PANTHER" id="PTHR30481:SF3">
    <property type="entry name" value="DNA ADENINE METHYLASE"/>
    <property type="match status" value="1"/>
</dbReference>
<dbReference type="GO" id="GO:0009307">
    <property type="term" value="P:DNA restriction-modification system"/>
    <property type="evidence" value="ECO:0007669"/>
    <property type="project" value="InterPro"/>
</dbReference>
<feature type="binding site" evidence="7">
    <location>
        <position position="192"/>
    </location>
    <ligand>
        <name>S-adenosyl-L-methionine</name>
        <dbReference type="ChEBI" id="CHEBI:59789"/>
    </ligand>
</feature>
<dbReference type="InterPro" id="IPR002052">
    <property type="entry name" value="DNA_methylase_N6_adenine_CS"/>
</dbReference>
<accession>A0A1U9UWR0</accession>
<dbReference type="PIRSF" id="PIRSF000398">
    <property type="entry name" value="M_m6A_EcoRV"/>
    <property type="match status" value="1"/>
</dbReference>
<evidence type="ECO:0000313" key="10">
    <source>
        <dbReference type="Proteomes" id="UP000189627"/>
    </source>
</evidence>
<dbReference type="NCBIfam" id="TIGR00571">
    <property type="entry name" value="dam"/>
    <property type="match status" value="1"/>
</dbReference>
<protein>
    <recommendedName>
        <fullName evidence="2 8">Site-specific DNA-methyltransferase (adenine-specific)</fullName>
        <ecNumber evidence="2 8">2.1.1.72</ecNumber>
    </recommendedName>
</protein>
<dbReference type="RefSeq" id="WP_078199102.1">
    <property type="nucleotide sequence ID" value="NZ_CP017758.1"/>
</dbReference>
<feature type="binding site" evidence="7">
    <location>
        <position position="18"/>
    </location>
    <ligand>
        <name>S-adenosyl-L-methionine</name>
        <dbReference type="ChEBI" id="CHEBI:59789"/>
    </ligand>
</feature>
<dbReference type="AlphaFoldDB" id="A0A1U9UWR0"/>
<keyword evidence="4 8" id="KW-0808">Transferase</keyword>
<dbReference type="EC" id="2.1.1.72" evidence="2 8"/>
<evidence type="ECO:0000256" key="4">
    <source>
        <dbReference type="ARBA" id="ARBA00022679"/>
    </source>
</evidence>
<reference evidence="10" key="1">
    <citation type="submission" date="2017-02" db="EMBL/GenBank/DDBJ databases">
        <title>Complete genome sequence of Cupriavidus necator strain NH9, a 3-chlorobenzoate degrader.</title>
        <authorList>
            <person name="Moriuchi R."/>
            <person name="Dohra H."/>
            <person name="Ogawa N."/>
        </authorList>
    </citation>
    <scope>NUCLEOTIDE SEQUENCE [LARGE SCALE GENOMIC DNA]</scope>
    <source>
        <strain evidence="10">NH9</strain>
    </source>
</reference>
<evidence type="ECO:0000256" key="5">
    <source>
        <dbReference type="ARBA" id="ARBA00022691"/>
    </source>
</evidence>
<keyword evidence="3 8" id="KW-0489">Methyltransferase</keyword>
<evidence type="ECO:0000256" key="7">
    <source>
        <dbReference type="PIRSR" id="PIRSR000398-1"/>
    </source>
</evidence>